<dbReference type="EMBL" id="JAPXFL010000002">
    <property type="protein sequence ID" value="KAK9510114.1"/>
    <property type="molecule type" value="Genomic_DNA"/>
</dbReference>
<dbReference type="Proteomes" id="UP001461498">
    <property type="component" value="Unassembled WGS sequence"/>
</dbReference>
<proteinExistence type="predicted"/>
<sequence length="81" mass="9241">MSIMPNTHLYLPYPVPVVPSTQVPSPCMAFPRIFLSFYLIPLHTFQIFTASYRTKICTTEYNILPPSSFMTPSLIISLPFL</sequence>
<keyword evidence="2" id="KW-1185">Reference proteome</keyword>
<accession>A0AAW1DNP9</accession>
<gene>
    <name evidence="1" type="ORF">O3M35_004967</name>
</gene>
<evidence type="ECO:0000313" key="1">
    <source>
        <dbReference type="EMBL" id="KAK9510114.1"/>
    </source>
</evidence>
<comment type="caution">
    <text evidence="1">The sequence shown here is derived from an EMBL/GenBank/DDBJ whole genome shotgun (WGS) entry which is preliminary data.</text>
</comment>
<dbReference type="AlphaFoldDB" id="A0AAW1DNP9"/>
<organism evidence="1 2">
    <name type="scientific">Rhynocoris fuscipes</name>
    <dbReference type="NCBI Taxonomy" id="488301"/>
    <lineage>
        <taxon>Eukaryota</taxon>
        <taxon>Metazoa</taxon>
        <taxon>Ecdysozoa</taxon>
        <taxon>Arthropoda</taxon>
        <taxon>Hexapoda</taxon>
        <taxon>Insecta</taxon>
        <taxon>Pterygota</taxon>
        <taxon>Neoptera</taxon>
        <taxon>Paraneoptera</taxon>
        <taxon>Hemiptera</taxon>
        <taxon>Heteroptera</taxon>
        <taxon>Panheteroptera</taxon>
        <taxon>Cimicomorpha</taxon>
        <taxon>Reduviidae</taxon>
        <taxon>Harpactorinae</taxon>
        <taxon>Harpactorini</taxon>
        <taxon>Rhynocoris</taxon>
    </lineage>
</organism>
<evidence type="ECO:0000313" key="2">
    <source>
        <dbReference type="Proteomes" id="UP001461498"/>
    </source>
</evidence>
<reference evidence="1 2" key="1">
    <citation type="submission" date="2022-12" db="EMBL/GenBank/DDBJ databases">
        <title>Chromosome-level genome assembly of true bugs.</title>
        <authorList>
            <person name="Ma L."/>
            <person name="Li H."/>
        </authorList>
    </citation>
    <scope>NUCLEOTIDE SEQUENCE [LARGE SCALE GENOMIC DNA]</scope>
    <source>
        <strain evidence="1">Lab_2022b</strain>
    </source>
</reference>
<protein>
    <submittedName>
        <fullName evidence="1">Uncharacterized protein</fullName>
    </submittedName>
</protein>
<name>A0AAW1DNP9_9HEMI</name>